<evidence type="ECO:0000313" key="2">
    <source>
        <dbReference type="Proteomes" id="UP000188836"/>
    </source>
</evidence>
<dbReference type="AlphaFoldDB" id="A0A1W0B9V1"/>
<dbReference type="Proteomes" id="UP000188836">
    <property type="component" value="Unassembled WGS sequence"/>
</dbReference>
<protein>
    <recommendedName>
        <fullName evidence="3">XRE family transcriptional regulator</fullName>
    </recommendedName>
</protein>
<proteinExistence type="predicted"/>
<evidence type="ECO:0000313" key="1">
    <source>
        <dbReference type="EMBL" id="ONM49664.1"/>
    </source>
</evidence>
<reference evidence="1 2" key="1">
    <citation type="journal article" date="2016" name="Antonie Van Leeuwenhoek">
        <title>Nocardia donostiensis sp. nov., isolated from human respiratory specimens.</title>
        <authorList>
            <person name="Ercibengoa M."/>
            <person name="Bell M."/>
            <person name="Marimon J.M."/>
            <person name="Humrighouse B."/>
            <person name="Klenk H.P."/>
            <person name="Potter G."/>
            <person name="Perez-Trallero E."/>
        </authorList>
    </citation>
    <scope>NUCLEOTIDE SEQUENCE [LARGE SCALE GENOMIC DNA]</scope>
    <source>
        <strain evidence="1 2">X1655</strain>
    </source>
</reference>
<dbReference type="InterPro" id="IPR011990">
    <property type="entry name" value="TPR-like_helical_dom_sf"/>
</dbReference>
<dbReference type="EMBL" id="MUMY01000004">
    <property type="protein sequence ID" value="ONM49664.1"/>
    <property type="molecule type" value="Genomic_DNA"/>
</dbReference>
<keyword evidence="2" id="KW-1185">Reference proteome</keyword>
<organism evidence="1 2">
    <name type="scientific">Nocardia donostiensis</name>
    <dbReference type="NCBI Taxonomy" id="1538463"/>
    <lineage>
        <taxon>Bacteria</taxon>
        <taxon>Bacillati</taxon>
        <taxon>Actinomycetota</taxon>
        <taxon>Actinomycetes</taxon>
        <taxon>Mycobacteriales</taxon>
        <taxon>Nocardiaceae</taxon>
        <taxon>Nocardia</taxon>
    </lineage>
</organism>
<sequence>MPNLDLQRHISASGRTQQQVADAVNRLVAESTGQPGRYTDETIRRYLRGERTWPHSAYRTAFRQLFDVATDAELGFFDQRVPPTLGGANPEEDPLRRSEFLRATAGAAVLATPLVDLIAVTQPTPIPAMVGKTEIHGVLATAKAFSTWDNTYGGGLVREAVAAQLRYAVGLLHARSNPTNRGELYSAVGFLSLTAGWMAFDAFAHDDARRMLRLALTCAEEVGDAHLRAEVLSRMARQAIWCGDPDTGLTLAELALVRSDRLTATERANLNTVRARAFSALHRIEEAVGAIGQADEEFSNSSRADDPVWMAYYDAAQHSGDTGHALYDIALQGRFISEARCRLQAAAAGHGDTYARSRAFSAVKHASLTMATGDPAEATAIAQRALSDAESLRSNRAHEYLRELRAISGRHAALGEVADLRARINKITVTV</sequence>
<dbReference type="SUPFAM" id="SSF48452">
    <property type="entry name" value="TPR-like"/>
    <property type="match status" value="1"/>
</dbReference>
<gene>
    <name evidence="1" type="ORF">B0T46_06985</name>
</gene>
<name>A0A1W0B9V1_9NOCA</name>
<accession>A0A1W0B9V1</accession>
<evidence type="ECO:0008006" key="3">
    <source>
        <dbReference type="Google" id="ProtNLM"/>
    </source>
</evidence>
<comment type="caution">
    <text evidence="1">The sequence shown here is derived from an EMBL/GenBank/DDBJ whole genome shotgun (WGS) entry which is preliminary data.</text>
</comment>